<dbReference type="PROSITE" id="PS50075">
    <property type="entry name" value="CARRIER"/>
    <property type="match status" value="1"/>
</dbReference>
<dbReference type="PANTHER" id="PTHR45527">
    <property type="entry name" value="NONRIBOSOMAL PEPTIDE SYNTHETASE"/>
    <property type="match status" value="1"/>
</dbReference>
<feature type="domain" description="Carrier" evidence="3">
    <location>
        <begin position="990"/>
        <end position="1065"/>
    </location>
</feature>
<dbReference type="InterPro" id="IPR000873">
    <property type="entry name" value="AMP-dep_synth/lig_dom"/>
</dbReference>
<dbReference type="InterPro" id="IPR020806">
    <property type="entry name" value="PKS_PP-bd"/>
</dbReference>
<gene>
    <name evidence="4" type="ORF">GCM10011383_29290</name>
</gene>
<dbReference type="InterPro" id="IPR010071">
    <property type="entry name" value="AA_adenyl_dom"/>
</dbReference>
<dbReference type="SUPFAM" id="SSF52777">
    <property type="entry name" value="CoA-dependent acyltransferases"/>
    <property type="match status" value="2"/>
</dbReference>
<dbReference type="Gene3D" id="3.40.50.1820">
    <property type="entry name" value="alpha/beta hydrolase"/>
    <property type="match status" value="1"/>
</dbReference>
<dbReference type="InterPro" id="IPR023213">
    <property type="entry name" value="CAT-like_dom_sf"/>
</dbReference>
<organism evidence="4 5">
    <name type="scientific">Hymenobacter cavernae</name>
    <dbReference type="NCBI Taxonomy" id="2044852"/>
    <lineage>
        <taxon>Bacteria</taxon>
        <taxon>Pseudomonadati</taxon>
        <taxon>Bacteroidota</taxon>
        <taxon>Cytophagia</taxon>
        <taxon>Cytophagales</taxon>
        <taxon>Hymenobacteraceae</taxon>
        <taxon>Hymenobacter</taxon>
    </lineage>
</organism>
<proteinExistence type="predicted"/>
<keyword evidence="1" id="KW-0596">Phosphopantetheine</keyword>
<dbReference type="InterPro" id="IPR036736">
    <property type="entry name" value="ACP-like_sf"/>
</dbReference>
<dbReference type="PROSITE" id="PS00455">
    <property type="entry name" value="AMP_BINDING"/>
    <property type="match status" value="1"/>
</dbReference>
<dbReference type="Gene3D" id="1.10.1200.10">
    <property type="entry name" value="ACP-like"/>
    <property type="match status" value="1"/>
</dbReference>
<dbReference type="CDD" id="cd12116">
    <property type="entry name" value="A_NRPS_Ta1_like"/>
    <property type="match status" value="1"/>
</dbReference>
<dbReference type="SUPFAM" id="SSF47336">
    <property type="entry name" value="ACP-like"/>
    <property type="match status" value="1"/>
</dbReference>
<accession>A0ABQ1UGI1</accession>
<protein>
    <recommendedName>
        <fullName evidence="3">Carrier domain-containing protein</fullName>
    </recommendedName>
</protein>
<evidence type="ECO:0000313" key="4">
    <source>
        <dbReference type="EMBL" id="GGF16074.1"/>
    </source>
</evidence>
<dbReference type="Pfam" id="PF00975">
    <property type="entry name" value="Thioesterase"/>
    <property type="match status" value="1"/>
</dbReference>
<dbReference type="InterPro" id="IPR029058">
    <property type="entry name" value="AB_hydrolase_fold"/>
</dbReference>
<dbReference type="Gene3D" id="3.30.559.10">
    <property type="entry name" value="Chloramphenicol acetyltransferase-like domain"/>
    <property type="match status" value="1"/>
</dbReference>
<dbReference type="InterPro" id="IPR025110">
    <property type="entry name" value="AMP-bd_C"/>
</dbReference>
<dbReference type="SMART" id="SM00823">
    <property type="entry name" value="PKS_PP"/>
    <property type="match status" value="1"/>
</dbReference>
<dbReference type="EMBL" id="BMHT01000005">
    <property type="protein sequence ID" value="GGF16074.1"/>
    <property type="molecule type" value="Genomic_DNA"/>
</dbReference>
<dbReference type="Pfam" id="PF13193">
    <property type="entry name" value="AMP-binding_C"/>
    <property type="match status" value="1"/>
</dbReference>
<evidence type="ECO:0000256" key="2">
    <source>
        <dbReference type="ARBA" id="ARBA00022553"/>
    </source>
</evidence>
<dbReference type="RefSeq" id="WP_188814772.1">
    <property type="nucleotide sequence ID" value="NZ_BMHT01000005.1"/>
</dbReference>
<dbReference type="Proteomes" id="UP000632273">
    <property type="component" value="Unassembled WGS sequence"/>
</dbReference>
<evidence type="ECO:0000259" key="3">
    <source>
        <dbReference type="PROSITE" id="PS50075"/>
    </source>
</evidence>
<evidence type="ECO:0000256" key="1">
    <source>
        <dbReference type="ARBA" id="ARBA00022450"/>
    </source>
</evidence>
<dbReference type="InterPro" id="IPR020845">
    <property type="entry name" value="AMP-binding_CS"/>
</dbReference>
<dbReference type="NCBIfam" id="TIGR01733">
    <property type="entry name" value="AA-adenyl-dom"/>
    <property type="match status" value="1"/>
</dbReference>
<keyword evidence="5" id="KW-1185">Reference proteome</keyword>
<name>A0ABQ1UGI1_9BACT</name>
<sequence length="1343" mass="148759">MLVKEFENLNLAAVEFDPFVGPEIMCVAPSTESQQEIWTACLFGGDDANRAYNESVSLRLKGRLDKAALEKALQALVQRHEALHSAFGANGREICIFKDAAADYIYQDIAEKSAEEKDKFIAKYAQQNALLPFNLLYGPLFRASLIKLAEQEHHLTLTAHHIVCDGWSLGIMMQDLGKLYSTYAQDVFLDLPDVFPFSQFAAEQLKFAKSEEYRTIEKFWVNQYKESTPVVTLPTDFPRPALRTFKSNRFDYPLKSGLVPAVKKMGLKAGCSFVTTLLTGFDVLLHRLTGQDDIVIGLPTAGQPATGNHWLVGHCVNLLPLRSNLKPDLSFVDFLKQRKTAVFDAYEHQQLTFGSLLKKLNVPRDASRIPMVPVVFNVDMGLADGVEFHGLTYELISNPREYESFEVFLNASGSEKAVVLECSYNSALFKPATIKRMMMEFEQLLEQVVENPAIKIADIQLGSYTALPAEYEVLNDTVQPYPVSKPLHQLIAEQAYSTPQKTAVTFGSAVLSYQELNKKSNQLAAYLVANNVQSGDTVGLLLERSAELVVALLAIMKCGAAYVPLDPIYPQDRIKYMLEDSGARFLFASEKLGATSAASGKKLYAEEAFAQLGNYPDTEQTLKLDSSSLLYVLYTSGSTGKPKGVKITHRNVVNFLCSMQQEPGICATDKLLAVTTVSFDIAGLELFLPLVSGATVVLADAATTKDGKQLLELIEAEKITVLQATPATWRMLLSAGWTRKLPLRALCGGEALPADLATQLVAKCSSVWNVYGPTETTIWSSVKQISNADATITVGKPIANTQFYVLDEYLKPVEPGAVGELIIAGDGVAQGYLNRPELTAEKFVANPFAAQSGTTMYRTGDLGKLLETGEIQCLGRVDQQVKIRGYRIEPGEIEQVLMAFADVKEAVVLAREERLVAYVVPAVAVSLETAQHRIADWKKTLAKQLPAYMVPSEVAILSALPMTLNGKIDRKALLQQPKAEASQKMETQVAPRTETEKLVATIWREYLGIEQVNVFDDFFELGGHSLIAVQVMNRLEQETGKRVPLSTLFNHSTVEKIASVFQIDTEVATQNSLWDSLVPIKPTGTKVPLYMVHGAGMNVLLFNSLAKSMDADQPVYGLQAKGLNGVDKPLSTMEEIAAHYVAAITAANPEGPYALAGYSFGGVIAFEMAKQLTEAGKQVKLLAMFDTYAYPSYYPNPEASRKLVKAQYSLKKALYTFVLLAKRPKRTLAYKLDTLKRMFLKPYWALKYGKERQYEMLSGHPYELGVQNELAEEKYRLAPQQVTIDLFRVSTPTYYMHDFEFLGWKPFALKGINIHEVPGEHAYIFDAPNDKNIAEVLQRLLDK</sequence>
<dbReference type="Pfam" id="PF00668">
    <property type="entry name" value="Condensation"/>
    <property type="match status" value="1"/>
</dbReference>
<keyword evidence="2" id="KW-0597">Phosphoprotein</keyword>
<comment type="caution">
    <text evidence="4">The sequence shown here is derived from an EMBL/GenBank/DDBJ whole genome shotgun (WGS) entry which is preliminary data.</text>
</comment>
<dbReference type="PANTHER" id="PTHR45527:SF1">
    <property type="entry name" value="FATTY ACID SYNTHASE"/>
    <property type="match status" value="1"/>
</dbReference>
<dbReference type="CDD" id="cd19531">
    <property type="entry name" value="LCL_NRPS-like"/>
    <property type="match status" value="1"/>
</dbReference>
<dbReference type="InterPro" id="IPR001242">
    <property type="entry name" value="Condensation_dom"/>
</dbReference>
<dbReference type="Gene3D" id="3.30.300.30">
    <property type="match status" value="1"/>
</dbReference>
<dbReference type="InterPro" id="IPR009081">
    <property type="entry name" value="PP-bd_ACP"/>
</dbReference>
<evidence type="ECO:0000313" key="5">
    <source>
        <dbReference type="Proteomes" id="UP000632273"/>
    </source>
</evidence>
<dbReference type="Gene3D" id="2.30.38.10">
    <property type="entry name" value="Luciferase, Domain 3"/>
    <property type="match status" value="1"/>
</dbReference>
<dbReference type="SUPFAM" id="SSF53474">
    <property type="entry name" value="alpha/beta-Hydrolases"/>
    <property type="match status" value="1"/>
</dbReference>
<dbReference type="SUPFAM" id="SSF56801">
    <property type="entry name" value="Acetyl-CoA synthetase-like"/>
    <property type="match status" value="1"/>
</dbReference>
<dbReference type="Gene3D" id="3.30.559.30">
    <property type="entry name" value="Nonribosomal peptide synthetase, condensation domain"/>
    <property type="match status" value="1"/>
</dbReference>
<dbReference type="InterPro" id="IPR045851">
    <property type="entry name" value="AMP-bd_C_sf"/>
</dbReference>
<reference evidence="5" key="1">
    <citation type="journal article" date="2019" name="Int. J. Syst. Evol. Microbiol.">
        <title>The Global Catalogue of Microorganisms (GCM) 10K type strain sequencing project: providing services to taxonomists for standard genome sequencing and annotation.</title>
        <authorList>
            <consortium name="The Broad Institute Genomics Platform"/>
            <consortium name="The Broad Institute Genome Sequencing Center for Infectious Disease"/>
            <person name="Wu L."/>
            <person name="Ma J."/>
        </authorList>
    </citation>
    <scope>NUCLEOTIDE SEQUENCE [LARGE SCALE GENOMIC DNA]</scope>
    <source>
        <strain evidence="5">CGMCC 1.15197</strain>
    </source>
</reference>
<dbReference type="Pfam" id="PF00501">
    <property type="entry name" value="AMP-binding"/>
    <property type="match status" value="1"/>
</dbReference>
<dbReference type="Pfam" id="PF00550">
    <property type="entry name" value="PP-binding"/>
    <property type="match status" value="1"/>
</dbReference>
<dbReference type="Gene3D" id="3.40.50.980">
    <property type="match status" value="2"/>
</dbReference>
<dbReference type="InterPro" id="IPR001031">
    <property type="entry name" value="Thioesterase"/>
</dbReference>